<dbReference type="HOGENOM" id="CLU_111205_0_0_1"/>
<organism evidence="2 3">
    <name type="scientific">Dacryopinax primogenitus (strain DJM 731)</name>
    <name type="common">Brown rot fungus</name>
    <dbReference type="NCBI Taxonomy" id="1858805"/>
    <lineage>
        <taxon>Eukaryota</taxon>
        <taxon>Fungi</taxon>
        <taxon>Dikarya</taxon>
        <taxon>Basidiomycota</taxon>
        <taxon>Agaricomycotina</taxon>
        <taxon>Dacrymycetes</taxon>
        <taxon>Dacrymycetales</taxon>
        <taxon>Dacrymycetaceae</taxon>
        <taxon>Dacryopinax</taxon>
    </lineage>
</organism>
<proteinExistence type="predicted"/>
<dbReference type="AlphaFoldDB" id="M5FQ14"/>
<evidence type="ECO:0000259" key="1">
    <source>
        <dbReference type="Pfam" id="PF24764"/>
    </source>
</evidence>
<sequence length="195" mass="22342">MWVDVKKAFVRKWAAFFNGLEDRHGLNPLNKDHLWLLQWLFLPDINDDATQFQNQWNFHTLSLAEGNRRPVDLFISGCIESGARGIDMDMGEDPQYTCDPQRYRAEGEIPAAGSVEGIIPNPGFNSSTEPPSRGDELPHRLNTVDLPVPRCRLTPRQLLELKRSIELYSSRSDDIALTERWRVSLRACTSFNLMD</sequence>
<name>M5FQ14_DACPD</name>
<evidence type="ECO:0000313" key="2">
    <source>
        <dbReference type="EMBL" id="EJT96669.1"/>
    </source>
</evidence>
<keyword evidence="3" id="KW-1185">Reference proteome</keyword>
<protein>
    <recommendedName>
        <fullName evidence="1">Integrase core domain-containing protein</fullName>
    </recommendedName>
</protein>
<dbReference type="EMBL" id="JH795881">
    <property type="protein sequence ID" value="EJT96669.1"/>
    <property type="molecule type" value="Genomic_DNA"/>
</dbReference>
<dbReference type="Proteomes" id="UP000030653">
    <property type="component" value="Unassembled WGS sequence"/>
</dbReference>
<dbReference type="GeneID" id="63684488"/>
<dbReference type="OrthoDB" id="3353107at2759"/>
<dbReference type="STRING" id="1858805.M5FQ14"/>
<dbReference type="InterPro" id="IPR058913">
    <property type="entry name" value="Integrase_dom_put"/>
</dbReference>
<dbReference type="RefSeq" id="XP_040623567.1">
    <property type="nucleotide sequence ID" value="XM_040769426.1"/>
</dbReference>
<dbReference type="Pfam" id="PF24764">
    <property type="entry name" value="rva_4"/>
    <property type="match status" value="1"/>
</dbReference>
<feature type="domain" description="Integrase core" evidence="1">
    <location>
        <begin position="1"/>
        <end position="81"/>
    </location>
</feature>
<gene>
    <name evidence="2" type="ORF">DACRYDRAFT_112476</name>
</gene>
<accession>M5FQ14</accession>
<evidence type="ECO:0000313" key="3">
    <source>
        <dbReference type="Proteomes" id="UP000030653"/>
    </source>
</evidence>
<reference evidence="2 3" key="1">
    <citation type="journal article" date="2012" name="Science">
        <title>The Paleozoic origin of enzymatic lignin decomposition reconstructed from 31 fungal genomes.</title>
        <authorList>
            <person name="Floudas D."/>
            <person name="Binder M."/>
            <person name="Riley R."/>
            <person name="Barry K."/>
            <person name="Blanchette R.A."/>
            <person name="Henrissat B."/>
            <person name="Martinez A.T."/>
            <person name="Otillar R."/>
            <person name="Spatafora J.W."/>
            <person name="Yadav J.S."/>
            <person name="Aerts A."/>
            <person name="Benoit I."/>
            <person name="Boyd A."/>
            <person name="Carlson A."/>
            <person name="Copeland A."/>
            <person name="Coutinho P.M."/>
            <person name="de Vries R.P."/>
            <person name="Ferreira P."/>
            <person name="Findley K."/>
            <person name="Foster B."/>
            <person name="Gaskell J."/>
            <person name="Glotzer D."/>
            <person name="Gorecki P."/>
            <person name="Heitman J."/>
            <person name="Hesse C."/>
            <person name="Hori C."/>
            <person name="Igarashi K."/>
            <person name="Jurgens J.A."/>
            <person name="Kallen N."/>
            <person name="Kersten P."/>
            <person name="Kohler A."/>
            <person name="Kuees U."/>
            <person name="Kumar T.K.A."/>
            <person name="Kuo A."/>
            <person name="LaButti K."/>
            <person name="Larrondo L.F."/>
            <person name="Lindquist E."/>
            <person name="Ling A."/>
            <person name="Lombard V."/>
            <person name="Lucas S."/>
            <person name="Lundell T."/>
            <person name="Martin R."/>
            <person name="McLaughlin D.J."/>
            <person name="Morgenstern I."/>
            <person name="Morin E."/>
            <person name="Murat C."/>
            <person name="Nagy L.G."/>
            <person name="Nolan M."/>
            <person name="Ohm R.A."/>
            <person name="Patyshakuliyeva A."/>
            <person name="Rokas A."/>
            <person name="Ruiz-Duenas F.J."/>
            <person name="Sabat G."/>
            <person name="Salamov A."/>
            <person name="Samejima M."/>
            <person name="Schmutz J."/>
            <person name="Slot J.C."/>
            <person name="St John F."/>
            <person name="Stenlid J."/>
            <person name="Sun H."/>
            <person name="Sun S."/>
            <person name="Syed K."/>
            <person name="Tsang A."/>
            <person name="Wiebenga A."/>
            <person name="Young D."/>
            <person name="Pisabarro A."/>
            <person name="Eastwood D.C."/>
            <person name="Martin F."/>
            <person name="Cullen D."/>
            <person name="Grigoriev I.V."/>
            <person name="Hibbett D.S."/>
        </authorList>
    </citation>
    <scope>NUCLEOTIDE SEQUENCE [LARGE SCALE GENOMIC DNA]</scope>
    <source>
        <strain evidence="2 3">DJM-731 SS1</strain>
    </source>
</reference>